<dbReference type="InterPro" id="IPR012495">
    <property type="entry name" value="TadE-like_dom"/>
</dbReference>
<organism evidence="3 4">
    <name type="scientific">Roseburia amylophila</name>
    <dbReference type="NCBI Taxonomy" id="2981794"/>
    <lineage>
        <taxon>Bacteria</taxon>
        <taxon>Bacillati</taxon>
        <taxon>Bacillota</taxon>
        <taxon>Clostridia</taxon>
        <taxon>Lachnospirales</taxon>
        <taxon>Lachnospiraceae</taxon>
        <taxon>Roseburia</taxon>
    </lineage>
</organism>
<reference evidence="3" key="1">
    <citation type="submission" date="2021-10" db="EMBL/GenBank/DDBJ databases">
        <title>Anaerobic single-cell dispensing facilitates the cultivation of human gut bacteria.</title>
        <authorList>
            <person name="Afrizal A."/>
        </authorList>
    </citation>
    <scope>NUCLEOTIDE SEQUENCE</scope>
    <source>
        <strain evidence="3">CLA-AA-H204</strain>
    </source>
</reference>
<dbReference type="RefSeq" id="WP_227709710.1">
    <property type="nucleotide sequence ID" value="NZ_JAJEQW010000002.1"/>
</dbReference>
<name>A0AAW4W9H3_9FIRM</name>
<keyword evidence="1" id="KW-1133">Transmembrane helix</keyword>
<dbReference type="Pfam" id="PF07811">
    <property type="entry name" value="TadE"/>
    <property type="match status" value="1"/>
</dbReference>
<protein>
    <submittedName>
        <fullName evidence="3">Pilus assembly protein</fullName>
    </submittedName>
</protein>
<comment type="caution">
    <text evidence="3">The sequence shown here is derived from an EMBL/GenBank/DDBJ whole genome shotgun (WGS) entry which is preliminary data.</text>
</comment>
<evidence type="ECO:0000313" key="4">
    <source>
        <dbReference type="Proteomes" id="UP001198893"/>
    </source>
</evidence>
<feature type="domain" description="TadE-like" evidence="2">
    <location>
        <begin position="2"/>
        <end position="41"/>
    </location>
</feature>
<evidence type="ECO:0000313" key="3">
    <source>
        <dbReference type="EMBL" id="MCC2241430.1"/>
    </source>
</evidence>
<accession>A0AAW4W9H3</accession>
<dbReference type="EMBL" id="JAJEQW010000002">
    <property type="protein sequence ID" value="MCC2241430.1"/>
    <property type="molecule type" value="Genomic_DNA"/>
</dbReference>
<keyword evidence="1" id="KW-0812">Transmembrane</keyword>
<evidence type="ECO:0000256" key="1">
    <source>
        <dbReference type="SAM" id="Phobius"/>
    </source>
</evidence>
<evidence type="ECO:0000259" key="2">
    <source>
        <dbReference type="Pfam" id="PF07811"/>
    </source>
</evidence>
<proteinExistence type="predicted"/>
<dbReference type="Proteomes" id="UP001198893">
    <property type="component" value="Unassembled WGS sequence"/>
</dbReference>
<dbReference type="AlphaFoldDB" id="A0AAW4W9H3"/>
<feature type="transmembrane region" description="Helical" evidence="1">
    <location>
        <begin position="6"/>
        <end position="26"/>
    </location>
</feature>
<keyword evidence="1" id="KW-0472">Membrane</keyword>
<sequence length="248" mass="27998">MTIEAAIALPLFVICILSVIFLFRVLELQQDVEYALQYAARKSAIHAHMTHESVLDSVVPIAEAKILFQRKLEELKAPVIYVEGEEKGFSFWRSELMGNDIDLCVSYRIENPLQLLGLFSYDMDQRAKVHKWIGYTGSGNEDGTYVYITETGKSYHRFSDCTYLDLSILAVPEETVSGLRNDSGAKYKDCEKCRIGKKDTKTVFVTEYGEAVHNSLSCSGLKRTVYRILLEEAGNHSPCGKCEKRKAS</sequence>
<gene>
    <name evidence="3" type="ORF">LKD47_03800</name>
</gene>